<comment type="caution">
    <text evidence="6">Lacks conserved residue(s) required for the propagation of feature annotation.</text>
</comment>
<sequence>MDSNPPTFGLSLFTPTHSWSSFLSDSRCSILIHTIFSLNLAQSKPTTAQHKRLKRTAAACLNALGNIILALVNPSKSNTATQIPYRDSKPIQIIQDSLGGNAQTLMVACVFPSEHNVGEALNTTRLKASRVGRRSIPRNSAGKTSSINHHQVAPGVSIPQEQHLPCLPTLLMQTKYSCTSKRKTLQDKQSPDYPDLQGYFTELQAKYAKTLSDLAHAQNHLKLALSSLGVPQAISQSAFDEMIQPIVKEYKKFAGQCGGDSGGALLALAHLFEKEQEKFIDKATGLGIGQAAEPQFSLKWLAEKYEEFAVALEFVKN</sequence>
<dbReference type="Pfam" id="PF00225">
    <property type="entry name" value="Kinesin"/>
    <property type="match status" value="1"/>
</dbReference>
<keyword evidence="3" id="KW-0547">Nucleotide-binding</keyword>
<comment type="similarity">
    <text evidence="6">Belongs to the TRAFAC class myosin-kinesin ATPase superfamily. Kinesin family.</text>
</comment>
<feature type="region of interest" description="Disordered" evidence="7">
    <location>
        <begin position="129"/>
        <end position="149"/>
    </location>
</feature>
<dbReference type="GO" id="GO:0007018">
    <property type="term" value="P:microtubule-based movement"/>
    <property type="evidence" value="ECO:0007669"/>
    <property type="project" value="InterPro"/>
</dbReference>
<evidence type="ECO:0000256" key="4">
    <source>
        <dbReference type="ARBA" id="ARBA00022840"/>
    </source>
</evidence>
<evidence type="ECO:0000313" key="9">
    <source>
        <dbReference type="EMBL" id="OAV86431.1"/>
    </source>
</evidence>
<keyword evidence="2" id="KW-0963">Cytoplasm</keyword>
<dbReference type="OrthoDB" id="2504331at2759"/>
<reference evidence="10 11" key="3">
    <citation type="journal article" date="2017" name="G3 (Bethesda)">
        <title>Comparative analysis highlights variable genome content of wheat rusts and divergence of the mating loci.</title>
        <authorList>
            <person name="Cuomo C.A."/>
            <person name="Bakkeren G."/>
            <person name="Khalil H.B."/>
            <person name="Panwar V."/>
            <person name="Joly D."/>
            <person name="Linning R."/>
            <person name="Sakthikumar S."/>
            <person name="Song X."/>
            <person name="Adiconis X."/>
            <person name="Fan L."/>
            <person name="Goldberg J.M."/>
            <person name="Levin J.Z."/>
            <person name="Young S."/>
            <person name="Zeng Q."/>
            <person name="Anikster Y."/>
            <person name="Bruce M."/>
            <person name="Wang M."/>
            <person name="Yin C."/>
            <person name="McCallum B."/>
            <person name="Szabo L.J."/>
            <person name="Hulbert S."/>
            <person name="Chen X."/>
            <person name="Fellers J.P."/>
        </authorList>
    </citation>
    <scope>NUCLEOTIDE SEQUENCE</scope>
    <source>
        <strain evidence="11">Isolate 1-1 / race 1 (BBBD)</strain>
        <strain evidence="10">isolate 1-1 / race 1 (BBBD)</strain>
    </source>
</reference>
<reference evidence="9" key="2">
    <citation type="submission" date="2016-05" db="EMBL/GenBank/DDBJ databases">
        <title>Comparative analysis highlights variable genome content of wheat rusts and divergence of the mating loci.</title>
        <authorList>
            <person name="Cuomo C.A."/>
            <person name="Bakkeren G."/>
            <person name="Szabo L."/>
            <person name="Khalil H."/>
            <person name="Joly D."/>
            <person name="Goldberg J."/>
            <person name="Young S."/>
            <person name="Zeng Q."/>
            <person name="Fellers J."/>
        </authorList>
    </citation>
    <scope>NUCLEOTIDE SEQUENCE [LARGE SCALE GENOMIC DNA]</scope>
    <source>
        <strain evidence="9">1-1 BBBD Race 1</strain>
    </source>
</reference>
<dbReference type="GO" id="GO:0003777">
    <property type="term" value="F:microtubule motor activity"/>
    <property type="evidence" value="ECO:0007669"/>
    <property type="project" value="InterPro"/>
</dbReference>
<gene>
    <name evidence="9" type="ORF">PTTG_29910</name>
</gene>
<dbReference type="GO" id="GO:0051231">
    <property type="term" value="P:spindle elongation"/>
    <property type="evidence" value="ECO:0007669"/>
    <property type="project" value="TreeGrafter"/>
</dbReference>
<dbReference type="InterPro" id="IPR036961">
    <property type="entry name" value="Kinesin_motor_dom_sf"/>
</dbReference>
<dbReference type="PANTHER" id="PTHR47969:SF15">
    <property type="entry name" value="CHROMOSOME-ASSOCIATED KINESIN KIF4A-RELATED"/>
    <property type="match status" value="1"/>
</dbReference>
<organism evidence="9">
    <name type="scientific">Puccinia triticina (isolate 1-1 / race 1 (BBBD))</name>
    <name type="common">Brown leaf rust fungus</name>
    <dbReference type="NCBI Taxonomy" id="630390"/>
    <lineage>
        <taxon>Eukaryota</taxon>
        <taxon>Fungi</taxon>
        <taxon>Dikarya</taxon>
        <taxon>Basidiomycota</taxon>
        <taxon>Pucciniomycotina</taxon>
        <taxon>Pucciniomycetes</taxon>
        <taxon>Pucciniales</taxon>
        <taxon>Pucciniaceae</taxon>
        <taxon>Puccinia</taxon>
    </lineage>
</organism>
<name>A0A180G185_PUCT1</name>
<reference evidence="9" key="1">
    <citation type="submission" date="2009-11" db="EMBL/GenBank/DDBJ databases">
        <authorList>
            <consortium name="The Broad Institute Genome Sequencing Platform"/>
            <person name="Ward D."/>
            <person name="Feldgarden M."/>
            <person name="Earl A."/>
            <person name="Young S.K."/>
            <person name="Zeng Q."/>
            <person name="Koehrsen M."/>
            <person name="Alvarado L."/>
            <person name="Berlin A."/>
            <person name="Bochicchio J."/>
            <person name="Borenstein D."/>
            <person name="Chapman S.B."/>
            <person name="Chen Z."/>
            <person name="Engels R."/>
            <person name="Freedman E."/>
            <person name="Gellesch M."/>
            <person name="Goldberg J."/>
            <person name="Griggs A."/>
            <person name="Gujja S."/>
            <person name="Heilman E."/>
            <person name="Heiman D."/>
            <person name="Hepburn T."/>
            <person name="Howarth C."/>
            <person name="Jen D."/>
            <person name="Larson L."/>
            <person name="Lewis B."/>
            <person name="Mehta T."/>
            <person name="Park D."/>
            <person name="Pearson M."/>
            <person name="Roberts A."/>
            <person name="Saif S."/>
            <person name="Shea T."/>
            <person name="Shenoy N."/>
            <person name="Sisk P."/>
            <person name="Stolte C."/>
            <person name="Sykes S."/>
            <person name="Thomson T."/>
            <person name="Walk T."/>
            <person name="White J."/>
            <person name="Yandava C."/>
            <person name="Izard J."/>
            <person name="Baranova O.V."/>
            <person name="Blanton J.M."/>
            <person name="Tanner A.C."/>
            <person name="Dewhirst F.E."/>
            <person name="Haas B."/>
            <person name="Nusbaum C."/>
            <person name="Birren B."/>
        </authorList>
    </citation>
    <scope>NUCLEOTIDE SEQUENCE [LARGE SCALE GENOMIC DNA]</scope>
    <source>
        <strain evidence="9">1-1 BBBD Race 1</strain>
    </source>
</reference>
<keyword evidence="11" id="KW-1185">Reference proteome</keyword>
<dbReference type="VEuPathDB" id="FungiDB:PTTG_29910"/>
<accession>A0A180G185</accession>
<dbReference type="InterPro" id="IPR027640">
    <property type="entry name" value="Kinesin-like_fam"/>
</dbReference>
<reference evidence="10" key="4">
    <citation type="submission" date="2025-05" db="UniProtKB">
        <authorList>
            <consortium name="EnsemblFungi"/>
        </authorList>
    </citation>
    <scope>IDENTIFICATION</scope>
    <source>
        <strain evidence="10">isolate 1-1 / race 1 (BBBD)</strain>
    </source>
</reference>
<evidence type="ECO:0000313" key="10">
    <source>
        <dbReference type="EnsemblFungi" id="PTTG_29910-t43_1-p1"/>
    </source>
</evidence>
<evidence type="ECO:0000256" key="6">
    <source>
        <dbReference type="PROSITE-ProRule" id="PRU00283"/>
    </source>
</evidence>
<feature type="compositionally biased region" description="Polar residues" evidence="7">
    <location>
        <begin position="137"/>
        <end position="149"/>
    </location>
</feature>
<evidence type="ECO:0000259" key="8">
    <source>
        <dbReference type="PROSITE" id="PS50067"/>
    </source>
</evidence>
<dbReference type="SUPFAM" id="SSF52540">
    <property type="entry name" value="P-loop containing nucleoside triphosphate hydrolases"/>
    <property type="match status" value="1"/>
</dbReference>
<dbReference type="Gene3D" id="3.40.850.10">
    <property type="entry name" value="Kinesin motor domain"/>
    <property type="match status" value="1"/>
</dbReference>
<evidence type="ECO:0000256" key="7">
    <source>
        <dbReference type="SAM" id="MobiDB-lite"/>
    </source>
</evidence>
<dbReference type="GO" id="GO:0005737">
    <property type="term" value="C:cytoplasm"/>
    <property type="evidence" value="ECO:0007669"/>
    <property type="project" value="UniProtKB-SubCell"/>
</dbReference>
<dbReference type="Proteomes" id="UP000005240">
    <property type="component" value="Unassembled WGS sequence"/>
</dbReference>
<dbReference type="InterPro" id="IPR027417">
    <property type="entry name" value="P-loop_NTPase"/>
</dbReference>
<dbReference type="STRING" id="630390.A0A180G185"/>
<dbReference type="PROSITE" id="PS50067">
    <property type="entry name" value="KINESIN_MOTOR_2"/>
    <property type="match status" value="1"/>
</dbReference>
<dbReference type="PANTHER" id="PTHR47969">
    <property type="entry name" value="CHROMOSOME-ASSOCIATED KINESIN KIF4A-RELATED"/>
    <property type="match status" value="1"/>
</dbReference>
<dbReference type="GO" id="GO:0008017">
    <property type="term" value="F:microtubule binding"/>
    <property type="evidence" value="ECO:0007669"/>
    <property type="project" value="InterPro"/>
</dbReference>
<evidence type="ECO:0000256" key="1">
    <source>
        <dbReference type="ARBA" id="ARBA00004496"/>
    </source>
</evidence>
<dbReference type="InterPro" id="IPR001752">
    <property type="entry name" value="Kinesin_motor_dom"/>
</dbReference>
<evidence type="ECO:0000256" key="3">
    <source>
        <dbReference type="ARBA" id="ARBA00022741"/>
    </source>
</evidence>
<evidence type="ECO:0000313" key="11">
    <source>
        <dbReference type="Proteomes" id="UP000005240"/>
    </source>
</evidence>
<dbReference type="GO" id="GO:0007052">
    <property type="term" value="P:mitotic spindle organization"/>
    <property type="evidence" value="ECO:0007669"/>
    <property type="project" value="TreeGrafter"/>
</dbReference>
<dbReference type="EMBL" id="ADAS02001157">
    <property type="protein sequence ID" value="OAV86431.1"/>
    <property type="molecule type" value="Genomic_DNA"/>
</dbReference>
<keyword evidence="5" id="KW-0175">Coiled coil</keyword>
<dbReference type="AlphaFoldDB" id="A0A180G185"/>
<feature type="domain" description="Kinesin motor" evidence="8">
    <location>
        <begin position="1"/>
        <end position="133"/>
    </location>
</feature>
<protein>
    <submittedName>
        <fullName evidence="10">Kinesin motor domain-containing protein</fullName>
    </submittedName>
</protein>
<dbReference type="GO" id="GO:0005875">
    <property type="term" value="C:microtubule associated complex"/>
    <property type="evidence" value="ECO:0007669"/>
    <property type="project" value="TreeGrafter"/>
</dbReference>
<proteinExistence type="inferred from homology"/>
<keyword evidence="4" id="KW-0067">ATP-binding</keyword>
<evidence type="ECO:0000256" key="5">
    <source>
        <dbReference type="ARBA" id="ARBA00023054"/>
    </source>
</evidence>
<dbReference type="EnsemblFungi" id="PTTG_29910-t43_1">
    <property type="protein sequence ID" value="PTTG_29910-t43_1-p1"/>
    <property type="gene ID" value="PTTG_29910"/>
</dbReference>
<comment type="subcellular location">
    <subcellularLocation>
        <location evidence="1">Cytoplasm</location>
    </subcellularLocation>
</comment>
<evidence type="ECO:0000256" key="2">
    <source>
        <dbReference type="ARBA" id="ARBA00022490"/>
    </source>
</evidence>
<dbReference type="GO" id="GO:0005524">
    <property type="term" value="F:ATP binding"/>
    <property type="evidence" value="ECO:0007669"/>
    <property type="project" value="UniProtKB-KW"/>
</dbReference>